<protein>
    <submittedName>
        <fullName evidence="2">Polysaccharide pyruvyl transferase family protein</fullName>
    </submittedName>
</protein>
<dbReference type="InterPro" id="IPR007345">
    <property type="entry name" value="Polysacch_pyruvyl_Trfase"/>
</dbReference>
<keyword evidence="2" id="KW-0808">Transferase</keyword>
<evidence type="ECO:0000259" key="1">
    <source>
        <dbReference type="Pfam" id="PF04230"/>
    </source>
</evidence>
<dbReference type="PANTHER" id="PTHR36836:SF1">
    <property type="entry name" value="COLANIC ACID BIOSYNTHESIS PROTEIN WCAK"/>
    <property type="match status" value="1"/>
</dbReference>
<dbReference type="GO" id="GO:0016740">
    <property type="term" value="F:transferase activity"/>
    <property type="evidence" value="ECO:0007669"/>
    <property type="project" value="UniProtKB-KW"/>
</dbReference>
<dbReference type="AlphaFoldDB" id="A0A7K1YD24"/>
<sequence length="410" mass="46670">MIIELRGVDFVNKGAELMLHAVFKQIKDYNESVVICMHKSPRVPAEKLKHFDISIKLSSRKLNFIGKLIPRFFRRKLGIVLEDEINIVIDASGFAFGDQWGAEYAQRRLGNKIVEWKAKRKKIILLPQAFGPFSTEPIREVMKKIISNADLIVAREEESFDYLTGVQQSPHIIQSPDFTNLISGSVPSDFDPSKNEVAVIPNYKMIEEDVVGKDHYFGFLKFIIEKIRSKGFIPYFLIHEGKKDAELAYQLNKELENPLDVVIKDNALEIKGIISTARFVVCSRFHGVVSALSQGVPCMATSWSHKYRMLVKDYGFEEGLVEDLNDFEQAEKLLDKLADPIYNSQVSERLKILSAKQKDLSVQMWKKVFKIIQPQTTSVVQPMLSINQSTSLLLLLLNENFLTGLGEICI</sequence>
<dbReference type="PANTHER" id="PTHR36836">
    <property type="entry name" value="COLANIC ACID BIOSYNTHESIS PROTEIN WCAK"/>
    <property type="match status" value="1"/>
</dbReference>
<gene>
    <name evidence="2" type="ORF">GS399_14935</name>
</gene>
<organism evidence="2 3">
    <name type="scientific">Hufsiella arboris</name>
    <dbReference type="NCBI Taxonomy" id="2695275"/>
    <lineage>
        <taxon>Bacteria</taxon>
        <taxon>Pseudomonadati</taxon>
        <taxon>Bacteroidota</taxon>
        <taxon>Sphingobacteriia</taxon>
        <taxon>Sphingobacteriales</taxon>
        <taxon>Sphingobacteriaceae</taxon>
        <taxon>Hufsiella</taxon>
    </lineage>
</organism>
<evidence type="ECO:0000313" key="2">
    <source>
        <dbReference type="EMBL" id="MXV52271.1"/>
    </source>
</evidence>
<reference evidence="2 3" key="1">
    <citation type="submission" date="2019-11" db="EMBL/GenBank/DDBJ databases">
        <title>Pedobacter sp. HMF7647 Genome sequencing and assembly.</title>
        <authorList>
            <person name="Kang H."/>
            <person name="Kim H."/>
            <person name="Joh K."/>
        </authorList>
    </citation>
    <scope>NUCLEOTIDE SEQUENCE [LARGE SCALE GENOMIC DNA]</scope>
    <source>
        <strain evidence="2 3">HMF7647</strain>
    </source>
</reference>
<feature type="domain" description="Polysaccharide pyruvyl transferase" evidence="1">
    <location>
        <begin position="12"/>
        <end position="305"/>
    </location>
</feature>
<name>A0A7K1YD24_9SPHI</name>
<accession>A0A7K1YD24</accession>
<keyword evidence="3" id="KW-1185">Reference proteome</keyword>
<evidence type="ECO:0000313" key="3">
    <source>
        <dbReference type="Proteomes" id="UP000466586"/>
    </source>
</evidence>
<dbReference type="EMBL" id="WVHT01000007">
    <property type="protein sequence ID" value="MXV52271.1"/>
    <property type="molecule type" value="Genomic_DNA"/>
</dbReference>
<dbReference type="Pfam" id="PF04230">
    <property type="entry name" value="PS_pyruv_trans"/>
    <property type="match status" value="1"/>
</dbReference>
<dbReference type="RefSeq" id="WP_160845450.1">
    <property type="nucleotide sequence ID" value="NZ_WVHT01000007.1"/>
</dbReference>
<proteinExistence type="predicted"/>
<dbReference type="Proteomes" id="UP000466586">
    <property type="component" value="Unassembled WGS sequence"/>
</dbReference>
<comment type="caution">
    <text evidence="2">The sequence shown here is derived from an EMBL/GenBank/DDBJ whole genome shotgun (WGS) entry which is preliminary data.</text>
</comment>